<reference evidence="3" key="1">
    <citation type="submission" date="2021-05" db="EMBL/GenBank/DDBJ databases">
        <title>Novel Bacillus species.</title>
        <authorList>
            <person name="Liu G."/>
        </authorList>
    </citation>
    <scope>NUCLEOTIDE SEQUENCE</scope>
    <source>
        <strain evidence="3">FJAT-50051</strain>
    </source>
</reference>
<keyword evidence="2" id="KW-0472">Membrane</keyword>
<gene>
    <name evidence="3" type="ORF">KHB02_12275</name>
</gene>
<comment type="caution">
    <text evidence="3">The sequence shown here is derived from an EMBL/GenBank/DDBJ whole genome shotgun (WGS) entry which is preliminary data.</text>
</comment>
<evidence type="ECO:0000313" key="3">
    <source>
        <dbReference type="EMBL" id="MBS4182164.1"/>
    </source>
</evidence>
<feature type="region of interest" description="Disordered" evidence="1">
    <location>
        <begin position="63"/>
        <end position="104"/>
    </location>
</feature>
<accession>A0A942SXQ0</accession>
<evidence type="ECO:0000256" key="1">
    <source>
        <dbReference type="SAM" id="MobiDB-lite"/>
    </source>
</evidence>
<organism evidence="3">
    <name type="scientific">Neobacillus citreus</name>
    <dbReference type="NCBI Taxonomy" id="2833578"/>
    <lineage>
        <taxon>Bacteria</taxon>
        <taxon>Bacillati</taxon>
        <taxon>Bacillota</taxon>
        <taxon>Bacilli</taxon>
        <taxon>Bacillales</taxon>
        <taxon>Bacillaceae</taxon>
        <taxon>Neobacillus</taxon>
    </lineage>
</organism>
<feature type="transmembrane region" description="Helical" evidence="2">
    <location>
        <begin position="39"/>
        <end position="61"/>
    </location>
</feature>
<keyword evidence="2" id="KW-1133">Transmembrane helix</keyword>
<dbReference type="EMBL" id="JAGYPE010000002">
    <property type="protein sequence ID" value="MBS4182164.1"/>
    <property type="molecule type" value="Genomic_DNA"/>
</dbReference>
<dbReference type="AlphaFoldDB" id="A0A942SXQ0"/>
<feature type="compositionally biased region" description="Low complexity" evidence="1">
    <location>
        <begin position="63"/>
        <end position="94"/>
    </location>
</feature>
<proteinExistence type="predicted"/>
<evidence type="ECO:0000256" key="2">
    <source>
        <dbReference type="SAM" id="Phobius"/>
    </source>
</evidence>
<keyword evidence="2" id="KW-0812">Transmembrane</keyword>
<protein>
    <submittedName>
        <fullName evidence="3">Uncharacterized protein</fullName>
    </submittedName>
</protein>
<name>A0A942SXQ0_9BACI</name>
<sequence length="258" mass="27724">MNTEPPEGDELQRMLVSMKQNVLERATPRPKRRRVRPGIAIGVVGLLAIGTATGAVALSLAQQDEPTAAPTQTQQPGPAPAATTPTSAPITATPTPRPTPQDTVATIPTECRSLVPASDYDRFFGDTPVQRVVPVEEGLPPEYTPPPGEDDDADSATTELYCLFKDPRADISGLSVTIETGSAEQLAQSGRSFYEGWSPTCSDDDGIQTCRQTRKDPQYGVDWARTLYVRGDTMLQIDQSNFPTDGLLPAIVGEVWGD</sequence>